<keyword evidence="2" id="KW-1185">Reference proteome</keyword>
<dbReference type="SUPFAM" id="SSF88723">
    <property type="entry name" value="PIN domain-like"/>
    <property type="match status" value="1"/>
</dbReference>
<evidence type="ECO:0000313" key="2">
    <source>
        <dbReference type="Proteomes" id="UP001055580"/>
    </source>
</evidence>
<dbReference type="CDD" id="cd09854">
    <property type="entry name" value="PIN_VapC-like"/>
    <property type="match status" value="1"/>
</dbReference>
<dbReference type="Proteomes" id="UP001055580">
    <property type="component" value="Chromosome"/>
</dbReference>
<organism evidence="1 2">
    <name type="scientific">Sphingomonas donggukensis</name>
    <dbReference type="NCBI Taxonomy" id="2949093"/>
    <lineage>
        <taxon>Bacteria</taxon>
        <taxon>Pseudomonadati</taxon>
        <taxon>Pseudomonadota</taxon>
        <taxon>Alphaproteobacteria</taxon>
        <taxon>Sphingomonadales</taxon>
        <taxon>Sphingomonadaceae</taxon>
        <taxon>Sphingomonas</taxon>
    </lineage>
</organism>
<dbReference type="RefSeq" id="WP_250749946.1">
    <property type="nucleotide sequence ID" value="NZ_CP098401.1"/>
</dbReference>
<proteinExistence type="predicted"/>
<gene>
    <name evidence="1" type="ORF">M9980_09720</name>
</gene>
<protein>
    <submittedName>
        <fullName evidence="1">Type II toxin-antitoxin system VapC family toxin</fullName>
    </submittedName>
</protein>
<evidence type="ECO:0000313" key="1">
    <source>
        <dbReference type="EMBL" id="URW74844.1"/>
    </source>
</evidence>
<accession>A0ABY4TSE3</accession>
<name>A0ABY4TSE3_9SPHN</name>
<dbReference type="Gene3D" id="3.40.50.1010">
    <property type="entry name" value="5'-nuclease"/>
    <property type="match status" value="1"/>
</dbReference>
<sequence length="182" mass="19164">MITVIDASVLVYMLDANAAAPVDPQTGQPVTDCRARVDYLIETLAKRQDKLVIPTPALAEVLARAGAAGPDWLRLMRQSRHIRLGDFDERAAVECAILAAKRLANGGGAGPRSKAKFDEQIVAIANVAGAKVIYSDDADIARMAREGVQVLGARSLPLPPVVAQPDLLDQLAETPAPAPPAG</sequence>
<dbReference type="InterPro" id="IPR029060">
    <property type="entry name" value="PIN-like_dom_sf"/>
</dbReference>
<reference evidence="1" key="1">
    <citation type="submission" date="2022-05" db="EMBL/GenBank/DDBJ databases">
        <title>Sphingomonas sp. strain RMG20 Genome sequencing and assembly.</title>
        <authorList>
            <person name="Kim I."/>
        </authorList>
    </citation>
    <scope>NUCLEOTIDE SEQUENCE</scope>
    <source>
        <strain evidence="1">RMG20</strain>
    </source>
</reference>
<dbReference type="EMBL" id="CP098401">
    <property type="protein sequence ID" value="URW74844.1"/>
    <property type="molecule type" value="Genomic_DNA"/>
</dbReference>